<accession>A0AC35TJA7</accession>
<dbReference type="WBParaSite" id="RSKR_0000102800.1">
    <property type="protein sequence ID" value="RSKR_0000102800.1"/>
    <property type="gene ID" value="RSKR_0000102800"/>
</dbReference>
<protein>
    <submittedName>
        <fullName evidence="2">Teneurin-1</fullName>
    </submittedName>
</protein>
<evidence type="ECO:0000313" key="1">
    <source>
        <dbReference type="Proteomes" id="UP000095286"/>
    </source>
</evidence>
<evidence type="ECO:0000313" key="2">
    <source>
        <dbReference type="WBParaSite" id="RSKR_0000102800.1"/>
    </source>
</evidence>
<name>A0AC35TJA7_9BILA</name>
<sequence length="2208" mass="250554">MHSIYARKNHKDFPLRGSLVFPLPHAFSLGEEVTADLPPGRIVYTQFHVSKPSTINFNISIGSRAKVVLYLRETALPTPAVNDFRRVILADRLHLVSGKRSVDRSNLRSTLFSYLLLAGKWNLAFLNDGDQLQPLTLIATVSGQFNGPFESPSFDVSPLLTDSDTCKFDCSNKGKCKGGKCECFPGYDGFYCETSSCPILCSGNGVYLNGQCMCHDNYKGPECDIPSSWCSVPDCNGHGECGRNGKCSCRSGWSGEYCDQKTCVNGCSNNGICSSEGKCYCSNGYFGETCHKSIRDLGSDKVNKTVYKSDPKPVQIIPTEPSTTKNKFCSERGVYESSFGTCKCDKGFKGNYCEILGCTVDCGVHGTCVDGNTCQCHDDYEGDFCEKKSCLPTCHLNGICQEDGSCQCNNGFNGEDCSIEGCPQSCHGNGNCEKVNSVWTCICDKDHQGSENCQFRFGEVCDDGLDNDNDGLIDCEDSTECCGHPSCASESLCNNIPKPSELAVRSNKSGMSFYEQYKFLIAPNSVQYYVKEQSFVEKRVSVVRGRVFSIKAGPLSGVRVSEESNGYSGFTLTRTKNETGYFDILVNGGGIISLRFMRPQFARTYKNVYVGINEVVYIGDVYLDESQNQKAAPTKECKDYLKHHDISPIIIPYWSLSQYSAYPPNHSNPVLFAESLSILDSIALQGSTDLKLVYYSDRTPTSFSHIFLQLIDSQTPVNIKNVHVKTTVAGTTYQTTLQAKPNLRYTFNWNKQDSYKQAVYGFVGINIDVGYEYKDCPVIVWTNSSHLIEGHQLSNLTMGGWQLSNHHHYDYLNNILERGDGKRLQLGEDERMVENFVGNENQRESKCFFCNSQKIEEALFYEPREIVFSKDGTLLIGDHNLIRMVNFETGIISPILELPNTEADHSYFLAADPLSGTLIVSIPYKRQVIQISEFEEEMDLKKLVSNFDVLAGNGNSCAPEDPCGDYSDPKSAQLTFPKGVAVDGNGRKFVIDSRKLRSISKDGESIKTLISEKPIHPGKSNCRVAFDFEEVAFDWPTSIAIDYKSGFLFVLDVEIIYKLDLVNEVAYVYAGCRKECCGVANNNVLLLSARSIAVSEKENRLFVSEGDGKKVNQIRSFSLNYDTAKAIDLVVGKEGKCDCDKKNCPCDDKFATSASQAGLNNPSGIAFDLSGQMFIADQGNFKIKILRQFKPNFDKKKQVYKVNYPELNEMYTFDVNGQHLSTTSINTAKPIYTFKYLDSKLSQIELTGRKAIEISYNKEEILLEAPSNFKTKLELKDKCLVSVTNPDKTIINLRYSSQGQLIKKKANEKTWTFNYDSITNTPLSIISPAGQNYSVSDQILTSNGFSTNVLLNGQLFTTILIELDEDEVIKKVSFGKNSVNFKYDVRGRLLTISHSASNKLITRLGYSTKDVDISFRPVVVQMASGDKFRWKFDGFGNVLGLKSPLGEDHKFWKVSSNLPYDYTRLYRQGPHLSAEKAFLMILDANEKVTAVITPDSEKMLYIERDVWGNVMNMFVDDKVYAFQYKDGSKVNITISSDSVKKRALNMIGNLVTKQVDTYQDISTSIEYEYDGGFRVISRKFIFNKAVKDIELIKYDSQTGKILIENEFGKSVVVRNNERMVVSEDFSLYSKPFIRVEYEYDNLGRVSTIQWFNRGNKLALERREYGINGELVKYVVGGNDDYRFNEPLHWNIEYDLDCRVRAINEKIIYKENGVVKLFDGLTYENENGWIVRRGNWNFKYDVLGRIVIAKIQHKEIYYDYDENGKIWRRIVKSGTQTFEQIQYWYDEKGRLKYFWNYREFDNIWSIKYDVNTGRVKSLSQNEDIYYIVTDIFNSIKFVIGNHGELVNEIIYSPFGRILTQNIAKPYYMPLGYRGNFEDEDLGIIFVEEYVKILNMVVLRPLDVNSGRFMSSSPKILEQECNLLEPNLVADIFGYSFAGSLPSIKYDFYDWMRMSGYNYNFLQTQLDMYKDSELACPPNLVTLSSSLCEAFSKTRPIYEIESFPIVNIMDDVNKKFTTKMFGNDERENGLDFVMIADENKYIRSINSFSSFESRETQNIRLLIENCKMIESKDFFIFNETFIEIDLIKKIPDQFKKDSEIASTMGKVALIDSSFPIQKITIYRGQTKLTIYYTQDEESFLKAKRTSFYQQMVAKKWESEKKAIQQSNMFLGKEWSKEEIAKIFNKGSVKTVTIRPKLKTFLSSLSNWYFD</sequence>
<dbReference type="Proteomes" id="UP000095286">
    <property type="component" value="Unplaced"/>
</dbReference>
<organism evidence="1 2">
    <name type="scientific">Rhabditophanes sp. KR3021</name>
    <dbReference type="NCBI Taxonomy" id="114890"/>
    <lineage>
        <taxon>Eukaryota</taxon>
        <taxon>Metazoa</taxon>
        <taxon>Ecdysozoa</taxon>
        <taxon>Nematoda</taxon>
        <taxon>Chromadorea</taxon>
        <taxon>Rhabditida</taxon>
        <taxon>Tylenchina</taxon>
        <taxon>Panagrolaimomorpha</taxon>
        <taxon>Strongyloidoidea</taxon>
        <taxon>Alloionematidae</taxon>
        <taxon>Rhabditophanes</taxon>
    </lineage>
</organism>
<reference evidence="2" key="1">
    <citation type="submission" date="2016-11" db="UniProtKB">
        <authorList>
            <consortium name="WormBaseParasite"/>
        </authorList>
    </citation>
    <scope>IDENTIFICATION</scope>
    <source>
        <strain evidence="2">KR3021</strain>
    </source>
</reference>
<proteinExistence type="predicted"/>